<organism evidence="12 13">
    <name type="scientific">Mangrovibacillus cuniculi</name>
    <dbReference type="NCBI Taxonomy" id="2593652"/>
    <lineage>
        <taxon>Bacteria</taxon>
        <taxon>Bacillati</taxon>
        <taxon>Bacillota</taxon>
        <taxon>Bacilli</taxon>
        <taxon>Bacillales</taxon>
        <taxon>Bacillaceae</taxon>
        <taxon>Mangrovibacillus</taxon>
    </lineage>
</organism>
<name>A0A7S8CB98_9BACI</name>
<dbReference type="AlphaFoldDB" id="A0A7S8CB98"/>
<dbReference type="FunFam" id="3.40.50.300:FF:000319">
    <property type="entry name" value="DNA repair protein RecN"/>
    <property type="match status" value="1"/>
</dbReference>
<accession>A0A7S8CB98</accession>
<keyword evidence="10" id="KW-0175">Coiled coil</keyword>
<dbReference type="EMBL" id="CP049742">
    <property type="protein sequence ID" value="QPC46817.1"/>
    <property type="molecule type" value="Genomic_DNA"/>
</dbReference>
<dbReference type="RefSeq" id="WP_239674354.1">
    <property type="nucleotide sequence ID" value="NZ_CP049742.1"/>
</dbReference>
<evidence type="ECO:0000256" key="10">
    <source>
        <dbReference type="SAM" id="Coils"/>
    </source>
</evidence>
<dbReference type="Pfam" id="PF02463">
    <property type="entry name" value="SMC_N"/>
    <property type="match status" value="1"/>
</dbReference>
<evidence type="ECO:0000313" key="12">
    <source>
        <dbReference type="EMBL" id="QPC46817.1"/>
    </source>
</evidence>
<evidence type="ECO:0000256" key="7">
    <source>
        <dbReference type="ARBA" id="ARBA00023204"/>
    </source>
</evidence>
<evidence type="ECO:0000256" key="9">
    <source>
        <dbReference type="PIRNR" id="PIRNR003128"/>
    </source>
</evidence>
<dbReference type="Gene3D" id="3.40.50.300">
    <property type="entry name" value="P-loop containing nucleotide triphosphate hydrolases"/>
    <property type="match status" value="2"/>
</dbReference>
<evidence type="ECO:0000256" key="3">
    <source>
        <dbReference type="ARBA" id="ARBA00021315"/>
    </source>
</evidence>
<dbReference type="KEGG" id="mcui:G8O30_07495"/>
<dbReference type="GO" id="GO:0006310">
    <property type="term" value="P:DNA recombination"/>
    <property type="evidence" value="ECO:0007669"/>
    <property type="project" value="InterPro"/>
</dbReference>
<dbReference type="InterPro" id="IPR027417">
    <property type="entry name" value="P-loop_NTPase"/>
</dbReference>
<evidence type="ECO:0000313" key="13">
    <source>
        <dbReference type="Proteomes" id="UP000593626"/>
    </source>
</evidence>
<comment type="function">
    <text evidence="1 9">May be involved in recombinational repair of damaged DNA.</text>
</comment>
<keyword evidence="6" id="KW-0067">ATP-binding</keyword>
<dbReference type="GO" id="GO:0005524">
    <property type="term" value="F:ATP binding"/>
    <property type="evidence" value="ECO:0007669"/>
    <property type="project" value="UniProtKB-KW"/>
</dbReference>
<evidence type="ECO:0000256" key="6">
    <source>
        <dbReference type="ARBA" id="ARBA00022840"/>
    </source>
</evidence>
<evidence type="ECO:0000256" key="8">
    <source>
        <dbReference type="ARBA" id="ARBA00033408"/>
    </source>
</evidence>
<gene>
    <name evidence="12" type="primary">recN</name>
    <name evidence="12" type="ORF">G8O30_07495</name>
</gene>
<keyword evidence="13" id="KW-1185">Reference proteome</keyword>
<dbReference type="FunFam" id="3.40.50.300:FF:000356">
    <property type="entry name" value="DNA repair protein RecN"/>
    <property type="match status" value="1"/>
</dbReference>
<feature type="coiled-coil region" evidence="10">
    <location>
        <begin position="300"/>
        <end position="365"/>
    </location>
</feature>
<feature type="coiled-coil region" evidence="10">
    <location>
        <begin position="214"/>
        <end position="241"/>
    </location>
</feature>
<dbReference type="NCBIfam" id="TIGR00634">
    <property type="entry name" value="recN"/>
    <property type="match status" value="1"/>
</dbReference>
<dbReference type="Proteomes" id="UP000593626">
    <property type="component" value="Chromosome"/>
</dbReference>
<reference evidence="12 13" key="1">
    <citation type="submission" date="2019-07" db="EMBL/GenBank/DDBJ databases">
        <title>Genome sequence of 2 isolates from Red Sea Mangroves.</title>
        <authorList>
            <person name="Sefrji F."/>
            <person name="Michoud G."/>
            <person name="Merlino G."/>
            <person name="Daffonchio D."/>
        </authorList>
    </citation>
    <scope>NUCLEOTIDE SEQUENCE [LARGE SCALE GENOMIC DNA]</scope>
    <source>
        <strain evidence="12 13">R1DC41</strain>
    </source>
</reference>
<evidence type="ECO:0000256" key="4">
    <source>
        <dbReference type="ARBA" id="ARBA00022741"/>
    </source>
</evidence>
<evidence type="ECO:0000259" key="11">
    <source>
        <dbReference type="Pfam" id="PF02463"/>
    </source>
</evidence>
<evidence type="ECO:0000256" key="1">
    <source>
        <dbReference type="ARBA" id="ARBA00003618"/>
    </source>
</evidence>
<dbReference type="GO" id="GO:0009432">
    <property type="term" value="P:SOS response"/>
    <property type="evidence" value="ECO:0007669"/>
    <property type="project" value="TreeGrafter"/>
</dbReference>
<keyword evidence="4" id="KW-0547">Nucleotide-binding</keyword>
<dbReference type="PANTHER" id="PTHR11059">
    <property type="entry name" value="DNA REPAIR PROTEIN RECN"/>
    <property type="match status" value="1"/>
</dbReference>
<evidence type="ECO:0000256" key="5">
    <source>
        <dbReference type="ARBA" id="ARBA00022763"/>
    </source>
</evidence>
<protein>
    <recommendedName>
        <fullName evidence="3 9">DNA repair protein RecN</fullName>
    </recommendedName>
    <alternativeName>
        <fullName evidence="8 9">Recombination protein N</fullName>
    </alternativeName>
</protein>
<feature type="domain" description="RecF/RecN/SMC N-terminal" evidence="11">
    <location>
        <begin position="1"/>
        <end position="509"/>
    </location>
</feature>
<comment type="similarity">
    <text evidence="2 9">Belongs to the RecN family.</text>
</comment>
<dbReference type="PIRSF" id="PIRSF003128">
    <property type="entry name" value="RecN"/>
    <property type="match status" value="1"/>
</dbReference>
<dbReference type="InterPro" id="IPR003395">
    <property type="entry name" value="RecF/RecN/SMC_N"/>
</dbReference>
<evidence type="ECO:0000256" key="2">
    <source>
        <dbReference type="ARBA" id="ARBA00009441"/>
    </source>
</evidence>
<sequence length="566" mass="63701">MLTELTIKNFAIITELSVPFQEGLTVLTGETGAGKSIIIDAVHLLVGGRGSTDFIRHGEDKAELEGLFFVDRSNHPVYEKAQEFGLTIEDGMIVFRRDIYKNGKSVCRVNGKLVTIATLREVGATLMDIHGQHETQSLLQEHQHISLLDHFAKDSLEMTMTQYQELYRSYKQVKKRLDEISSNEQQIAHRIDLLSFQVNEIQQAALKTGEDEELQEERKRLSNFEKLYESLQNSYEMLKGEQKGLDWISIASREVEFAASLDSEMESVSENVQNSYYALEDAASTIRNMLDGLEFQPERLNEIEHRLNELNQLKRKYGSTIAEVIQYGEEKSVELDELLNREGTVNDLEKQLSSIEEDLKIEAKALSEERTAAAVTLTEQIHDQLQQLYMEKARFHVNIATNEGAYTSSGIDEVTFLISTNQGEPLKPLAKIASGGELSRIMLALKTIFSRHQGVTSIIFDEVDTGVSGRVAQSIAEKIYQVAVHSQVLCISHLPQVAALADTHLFISKRTENGRTFSSVLPLSETDKIDEIGRMISGIEVTELTRKHAKELVTLAKTVKKQPNKV</sequence>
<dbReference type="SUPFAM" id="SSF52540">
    <property type="entry name" value="P-loop containing nucleoside triphosphate hydrolases"/>
    <property type="match status" value="2"/>
</dbReference>
<keyword evidence="5 9" id="KW-0227">DNA damage</keyword>
<dbReference type="CDD" id="cd03241">
    <property type="entry name" value="ABC_RecN"/>
    <property type="match status" value="2"/>
</dbReference>
<dbReference type="NCBIfam" id="NF008121">
    <property type="entry name" value="PRK10869.1"/>
    <property type="match status" value="1"/>
</dbReference>
<dbReference type="PANTHER" id="PTHR11059:SF0">
    <property type="entry name" value="DNA REPAIR PROTEIN RECN"/>
    <property type="match status" value="1"/>
</dbReference>
<keyword evidence="7 9" id="KW-0234">DNA repair</keyword>
<dbReference type="GO" id="GO:0043590">
    <property type="term" value="C:bacterial nucleoid"/>
    <property type="evidence" value="ECO:0007669"/>
    <property type="project" value="TreeGrafter"/>
</dbReference>
<proteinExistence type="inferred from homology"/>
<dbReference type="InterPro" id="IPR004604">
    <property type="entry name" value="DNA_recomb/repair_RecN"/>
</dbReference>
<dbReference type="GO" id="GO:0006281">
    <property type="term" value="P:DNA repair"/>
    <property type="evidence" value="ECO:0007669"/>
    <property type="project" value="UniProtKB-KW"/>
</dbReference>